<dbReference type="Proteomes" id="UP000781932">
    <property type="component" value="Unassembled WGS sequence"/>
</dbReference>
<feature type="region of interest" description="Disordered" evidence="1">
    <location>
        <begin position="351"/>
        <end position="391"/>
    </location>
</feature>
<dbReference type="OrthoDB" id="4825060at2759"/>
<reference evidence="2" key="2">
    <citation type="submission" date="2020-11" db="EMBL/GenBank/DDBJ databases">
        <title>Whole genome sequencing of Colletotrichum sp.</title>
        <authorList>
            <person name="Li H."/>
        </authorList>
    </citation>
    <scope>NUCLEOTIDE SEQUENCE</scope>
    <source>
        <strain evidence="2">CkLH20</strain>
    </source>
</reference>
<evidence type="ECO:0000313" key="2">
    <source>
        <dbReference type="EMBL" id="KAF9870557.1"/>
    </source>
</evidence>
<keyword evidence="3" id="KW-1185">Reference proteome</keyword>
<protein>
    <recommendedName>
        <fullName evidence="4">Heterokaryon incompatibility domain-containing protein</fullName>
    </recommendedName>
</protein>
<evidence type="ECO:0000256" key="1">
    <source>
        <dbReference type="SAM" id="MobiDB-lite"/>
    </source>
</evidence>
<proteinExistence type="predicted"/>
<name>A0A9P6LFN9_9PEZI</name>
<reference evidence="2" key="1">
    <citation type="submission" date="2020-03" db="EMBL/GenBank/DDBJ databases">
        <authorList>
            <person name="He L."/>
        </authorList>
    </citation>
    <scope>NUCLEOTIDE SEQUENCE</scope>
    <source>
        <strain evidence="2">CkLH20</strain>
    </source>
</reference>
<dbReference type="RefSeq" id="XP_038740018.1">
    <property type="nucleotide sequence ID" value="XM_038894577.1"/>
</dbReference>
<dbReference type="EMBL" id="JAATWM020000052">
    <property type="protein sequence ID" value="KAF9870557.1"/>
    <property type="molecule type" value="Genomic_DNA"/>
</dbReference>
<feature type="compositionally biased region" description="Basic and acidic residues" evidence="1">
    <location>
        <begin position="353"/>
        <end position="371"/>
    </location>
</feature>
<sequence>MDVVYQRAHICIGLMSNTWEQRHLDALLLGYEFDHMGRPKVDNHPGRRGPPPVPPKYFFASGQKSYYEDLTEAGGILLGDQWNTRAWIFQEALVSVDKILLLFPIVGTDHITPTFDDEMREMGLFDAIRFFYPRLLNNGDLLGFSEFHNRKRCDAATALSFLNRRGLFRDEDRVAIMANLCGYELRLDTVAIEKDGYDLFHCVLALALVNGDLSLLPPELYKVPETHPIIFPPGGQESDFSWAHSLTQDPRFVYSTMMVPASNTTVADDHRQYGLSASGLSLLGTLWQVKEFISLKLIKTKHFARWQEAKKSGTSADVRREAVGQVIFDIIMLLRAKGDIEVADAILNSTSDPKFRDRAPPRAAPEPEKGFMKGPFSRKTRTDSQTVSTTSKDRRGNIFQADSIVESVLEMPRDLTEPPENMFWLSWQPSGERTMHQSWIVDRVMENGGLWLAHPADEWNAGIPFGVNRQAPGSASKGGETRDGTVVSISERWEKLQEDPNTDLLLMWRFFQESGSTFSEQSHAIKLELVSAYAKYMEHANDYLDEGDEGEAQAVTWSDTCYAVLDCPFDHAGAARVDSQTADAGVERFVGR</sequence>
<dbReference type="AlphaFoldDB" id="A0A9P6LFN9"/>
<evidence type="ECO:0008006" key="4">
    <source>
        <dbReference type="Google" id="ProtNLM"/>
    </source>
</evidence>
<dbReference type="GeneID" id="62167651"/>
<comment type="caution">
    <text evidence="2">The sequence shown here is derived from an EMBL/GenBank/DDBJ whole genome shotgun (WGS) entry which is preliminary data.</text>
</comment>
<evidence type="ECO:0000313" key="3">
    <source>
        <dbReference type="Proteomes" id="UP000781932"/>
    </source>
</evidence>
<gene>
    <name evidence="2" type="ORF">CkaCkLH20_11863</name>
</gene>
<organism evidence="2 3">
    <name type="scientific">Colletotrichum karsti</name>
    <dbReference type="NCBI Taxonomy" id="1095194"/>
    <lineage>
        <taxon>Eukaryota</taxon>
        <taxon>Fungi</taxon>
        <taxon>Dikarya</taxon>
        <taxon>Ascomycota</taxon>
        <taxon>Pezizomycotina</taxon>
        <taxon>Sordariomycetes</taxon>
        <taxon>Hypocreomycetidae</taxon>
        <taxon>Glomerellales</taxon>
        <taxon>Glomerellaceae</taxon>
        <taxon>Colletotrichum</taxon>
        <taxon>Colletotrichum boninense species complex</taxon>
    </lineage>
</organism>
<accession>A0A9P6LFN9</accession>